<keyword evidence="1" id="KW-0472">Membrane</keyword>
<protein>
    <submittedName>
        <fullName evidence="2">Uncharacterized protein</fullName>
    </submittedName>
</protein>
<name>A0A5A7MIJ7_COMTE</name>
<evidence type="ECO:0000313" key="3">
    <source>
        <dbReference type="Proteomes" id="UP000323105"/>
    </source>
</evidence>
<evidence type="ECO:0000313" key="2">
    <source>
        <dbReference type="EMBL" id="GEQ77533.1"/>
    </source>
</evidence>
<dbReference type="EMBL" id="BKBW01000014">
    <property type="protein sequence ID" value="GEQ77533.1"/>
    <property type="molecule type" value="Genomic_DNA"/>
</dbReference>
<dbReference type="AlphaFoldDB" id="A0A5A7MIJ7"/>
<keyword evidence="1" id="KW-0812">Transmembrane</keyword>
<feature type="transmembrane region" description="Helical" evidence="1">
    <location>
        <begin position="21"/>
        <end position="38"/>
    </location>
</feature>
<feature type="transmembrane region" description="Helical" evidence="1">
    <location>
        <begin position="44"/>
        <end position="64"/>
    </location>
</feature>
<sequence>MWKSLNLDRVECTIAQGNMKIHFTSLGLLMLKFFIALIGLFWRVLLIVGGLVLGSLWNAAWAFFTSPMTDDEESTSISCAYDAHTAFQNGEIGMGELQYWCEQEEDL</sequence>
<evidence type="ECO:0000256" key="1">
    <source>
        <dbReference type="SAM" id="Phobius"/>
    </source>
</evidence>
<organism evidence="2 3">
    <name type="scientific">Comamonas testosteroni</name>
    <name type="common">Pseudomonas testosteroni</name>
    <dbReference type="NCBI Taxonomy" id="285"/>
    <lineage>
        <taxon>Bacteria</taxon>
        <taxon>Pseudomonadati</taxon>
        <taxon>Pseudomonadota</taxon>
        <taxon>Betaproteobacteria</taxon>
        <taxon>Burkholderiales</taxon>
        <taxon>Comamonadaceae</taxon>
        <taxon>Comamonas</taxon>
    </lineage>
</organism>
<dbReference type="Proteomes" id="UP000323105">
    <property type="component" value="Unassembled WGS sequence"/>
</dbReference>
<proteinExistence type="predicted"/>
<accession>A0A5A7MIJ7</accession>
<reference evidence="2 3" key="1">
    <citation type="journal article" date="2019" name="Microbiol. Resour. Announc.">
        <title>Draft Genome Sequence of Comamonas testosteroni TA441, a Bacterium That Has a Cryptic Phenol Degradation Gene Cluster.</title>
        <authorList>
            <person name="Arai H."/>
            <person name="Ishii M."/>
        </authorList>
    </citation>
    <scope>NUCLEOTIDE SEQUENCE [LARGE SCALE GENOMIC DNA]</scope>
    <source>
        <strain evidence="2 3">TA441</strain>
    </source>
</reference>
<gene>
    <name evidence="2" type="ORF">CTTA_4538</name>
</gene>
<keyword evidence="1" id="KW-1133">Transmembrane helix</keyword>
<comment type="caution">
    <text evidence="2">The sequence shown here is derived from an EMBL/GenBank/DDBJ whole genome shotgun (WGS) entry which is preliminary data.</text>
</comment>